<evidence type="ECO:0000313" key="6">
    <source>
        <dbReference type="EMBL" id="EEB18471.1"/>
    </source>
</evidence>
<feature type="domain" description="Peptide chain release factor" evidence="5">
    <location>
        <begin position="95"/>
        <end position="213"/>
    </location>
</feature>
<evidence type="ECO:0000256" key="3">
    <source>
        <dbReference type="ARBA" id="ARBA00022917"/>
    </source>
</evidence>
<dbReference type="Gene3D" id="3.30.70.1660">
    <property type="match status" value="1"/>
</dbReference>
<dbReference type="InterPro" id="IPR050057">
    <property type="entry name" value="Prokaryotic/Mito_RF"/>
</dbReference>
<dbReference type="STRING" id="121224.E0VYL5"/>
<evidence type="ECO:0000313" key="8">
    <source>
        <dbReference type="Proteomes" id="UP000009046"/>
    </source>
</evidence>
<dbReference type="HOGENOM" id="CLU_036856_0_3_1"/>
<dbReference type="SUPFAM" id="SSF75620">
    <property type="entry name" value="Release factor"/>
    <property type="match status" value="1"/>
</dbReference>
<dbReference type="eggNOG" id="KOG2726">
    <property type="taxonomic scope" value="Eukaryota"/>
</dbReference>
<name>E0VYL5_PEDHC</name>
<dbReference type="RefSeq" id="XP_002431209.1">
    <property type="nucleotide sequence ID" value="XM_002431164.1"/>
</dbReference>
<dbReference type="InterPro" id="IPR005139">
    <property type="entry name" value="PCRF"/>
</dbReference>
<dbReference type="PANTHER" id="PTHR43804:SF7">
    <property type="entry name" value="LD18447P"/>
    <property type="match status" value="1"/>
</dbReference>
<dbReference type="InParanoid" id="E0VYL5"/>
<reference evidence="7" key="3">
    <citation type="submission" date="2020-05" db="UniProtKB">
        <authorList>
            <consortium name="EnsemblMetazoa"/>
        </authorList>
    </citation>
    <scope>IDENTIFICATION</scope>
    <source>
        <strain evidence="7">USDA</strain>
    </source>
</reference>
<protein>
    <submittedName>
        <fullName evidence="6 7">Peptide chain release factor, putative</fullName>
    </submittedName>
</protein>
<keyword evidence="8" id="KW-1185">Reference proteome</keyword>
<reference evidence="6" key="2">
    <citation type="submission" date="2007-04" db="EMBL/GenBank/DDBJ databases">
        <title>The genome of the human body louse.</title>
        <authorList>
            <consortium name="The Human Body Louse Genome Consortium"/>
            <person name="Kirkness E."/>
            <person name="Walenz B."/>
            <person name="Hass B."/>
            <person name="Bruggner R."/>
            <person name="Strausberg R."/>
        </authorList>
    </citation>
    <scope>NUCLEOTIDE SEQUENCE</scope>
    <source>
        <strain evidence="6">USDA</strain>
    </source>
</reference>
<evidence type="ECO:0000259" key="5">
    <source>
        <dbReference type="Pfam" id="PF03462"/>
    </source>
</evidence>
<dbReference type="PANTHER" id="PTHR43804">
    <property type="entry name" value="LD18447P"/>
    <property type="match status" value="1"/>
</dbReference>
<comment type="similarity">
    <text evidence="1">Belongs to the prokaryotic/mitochondrial release factor family.</text>
</comment>
<evidence type="ECO:0000256" key="2">
    <source>
        <dbReference type="ARBA" id="ARBA00022481"/>
    </source>
</evidence>
<dbReference type="InterPro" id="IPR000352">
    <property type="entry name" value="Pep_chain_release_fac_I"/>
</dbReference>
<dbReference type="VEuPathDB" id="VectorBase:PHUM515440"/>
<dbReference type="FunCoup" id="E0VYL5">
    <property type="interactions" value="1713"/>
</dbReference>
<dbReference type="GO" id="GO:0003747">
    <property type="term" value="F:translation release factor activity"/>
    <property type="evidence" value="ECO:0007669"/>
    <property type="project" value="InterPro"/>
</dbReference>
<dbReference type="Gene3D" id="3.30.160.20">
    <property type="match status" value="1"/>
</dbReference>
<reference evidence="6" key="1">
    <citation type="submission" date="2007-04" db="EMBL/GenBank/DDBJ databases">
        <title>Annotation of Pediculus humanus corporis strain USDA.</title>
        <authorList>
            <person name="Kirkness E."/>
            <person name="Hannick L."/>
            <person name="Hass B."/>
            <person name="Bruggner R."/>
            <person name="Lawson D."/>
            <person name="Bidwell S."/>
            <person name="Joardar V."/>
            <person name="Caler E."/>
            <person name="Walenz B."/>
            <person name="Inman J."/>
            <person name="Schobel S."/>
            <person name="Galinsky K."/>
            <person name="Amedeo P."/>
            <person name="Strausberg R."/>
        </authorList>
    </citation>
    <scope>NUCLEOTIDE SEQUENCE</scope>
    <source>
        <strain evidence="6">USDA</strain>
    </source>
</reference>
<organism>
    <name type="scientific">Pediculus humanus subsp. corporis</name>
    <name type="common">Body louse</name>
    <dbReference type="NCBI Taxonomy" id="121224"/>
    <lineage>
        <taxon>Eukaryota</taxon>
        <taxon>Metazoa</taxon>
        <taxon>Ecdysozoa</taxon>
        <taxon>Arthropoda</taxon>
        <taxon>Hexapoda</taxon>
        <taxon>Insecta</taxon>
        <taxon>Pterygota</taxon>
        <taxon>Neoptera</taxon>
        <taxon>Paraneoptera</taxon>
        <taxon>Psocodea</taxon>
        <taxon>Troctomorpha</taxon>
        <taxon>Phthiraptera</taxon>
        <taxon>Anoplura</taxon>
        <taxon>Pediculidae</taxon>
        <taxon>Pediculus</taxon>
    </lineage>
</organism>
<dbReference type="EMBL" id="AAZO01006271">
    <property type="status" value="NOT_ANNOTATED_CDS"/>
    <property type="molecule type" value="Genomic_DNA"/>
</dbReference>
<dbReference type="AlphaFoldDB" id="E0VYL5"/>
<feature type="domain" description="Prokaryotic-type class I peptide chain release factors" evidence="4">
    <location>
        <begin position="223"/>
        <end position="331"/>
    </location>
</feature>
<dbReference type="Pfam" id="PF03462">
    <property type="entry name" value="PCRF"/>
    <property type="match status" value="1"/>
</dbReference>
<sequence>MTCLPYIFCKCFRAATKSRFQLINESHNYIFKCKLNYKKNIIRHSSNSQDLSDLYDNESMKKYISFIESDHVNFSDNFLEKKYIEEIRHSIDKKKEIECEILALNTVNSEEKILPHNFDGGEESQIEIHIFPAVGGEEAKYFAEELFNMYVNYIIYKNWNCIRAEIKQDTKVGHLTLQGNTIYNSLICEAGVHRVQRVPETEKFGRTHTSTCSLNIFQKSLNNEIIINPKDIIIETLRSGGPGGQNVNKVETRVRIKHIPTGLIIESQESRYQYENKIKAFKKLQSTLLNMYEDKINSSKKATLKDQTGNNDYSDKIRTYNFNQNRITDHRINYSLYNMDAFLSGGKELDDMIERVKQYKNRENILKYVEQILNSDEYKKYNQNMIKKEKENKERIRYSVYFCTHTRHVRRRT</sequence>
<dbReference type="EnsemblMetazoa" id="PHUM515440-RA">
    <property type="protein sequence ID" value="PHUM515440-PA"/>
    <property type="gene ID" value="PHUM515440"/>
</dbReference>
<keyword evidence="3" id="KW-0648">Protein biosynthesis</keyword>
<dbReference type="Proteomes" id="UP000009046">
    <property type="component" value="Unassembled WGS sequence"/>
</dbReference>
<dbReference type="CTD" id="8233193"/>
<evidence type="ECO:0000259" key="4">
    <source>
        <dbReference type="Pfam" id="PF00472"/>
    </source>
</evidence>
<proteinExistence type="inferred from homology"/>
<dbReference type="InterPro" id="IPR045853">
    <property type="entry name" value="Pep_chain_release_fac_I_sf"/>
</dbReference>
<dbReference type="OrthoDB" id="2019491at2759"/>
<dbReference type="EMBL" id="DS235845">
    <property type="protein sequence ID" value="EEB18471.1"/>
    <property type="molecule type" value="Genomic_DNA"/>
</dbReference>
<dbReference type="GO" id="GO:0005737">
    <property type="term" value="C:cytoplasm"/>
    <property type="evidence" value="ECO:0007669"/>
    <property type="project" value="UniProtKB-ARBA"/>
</dbReference>
<keyword evidence="2" id="KW-0488">Methylation</keyword>
<dbReference type="KEGG" id="phu:Phum_PHUM515440"/>
<dbReference type="GeneID" id="8233193"/>
<gene>
    <name evidence="7" type="primary">8233193</name>
    <name evidence="6" type="ORF">Phum_PHUM515440</name>
</gene>
<evidence type="ECO:0000313" key="7">
    <source>
        <dbReference type="EnsemblMetazoa" id="PHUM515440-PA"/>
    </source>
</evidence>
<dbReference type="Pfam" id="PF00472">
    <property type="entry name" value="RF-1"/>
    <property type="match status" value="1"/>
</dbReference>
<accession>E0VYL5</accession>
<evidence type="ECO:0000256" key="1">
    <source>
        <dbReference type="ARBA" id="ARBA00010835"/>
    </source>
</evidence>